<protein>
    <submittedName>
        <fullName evidence="2">Uncharacterized protein</fullName>
    </submittedName>
</protein>
<proteinExistence type="predicted"/>
<keyword evidence="3" id="KW-1185">Reference proteome</keyword>
<dbReference type="InterPro" id="IPR025101">
    <property type="entry name" value="DUF4012"/>
</dbReference>
<dbReference type="EMBL" id="BSUN01000001">
    <property type="protein sequence ID" value="GMA35190.1"/>
    <property type="molecule type" value="Genomic_DNA"/>
</dbReference>
<feature type="region of interest" description="Disordered" evidence="1">
    <location>
        <begin position="207"/>
        <end position="228"/>
    </location>
</feature>
<evidence type="ECO:0000313" key="3">
    <source>
        <dbReference type="Proteomes" id="UP001157125"/>
    </source>
</evidence>
<feature type="compositionally biased region" description="Polar residues" evidence="1">
    <location>
        <begin position="213"/>
        <end position="223"/>
    </location>
</feature>
<sequence length="258" mass="28296">MLGGDGPRNYVVMIQNNAEPRTSGGISGTVIGLAVDDGRFEVTQYVEGNSMVDTSDEVTPLTDDERRIFTEKMAWYPQDVNFTPEFPRAAEIMAAFWERETGQVPDGVVSLDPVALGYMLEGMPSTDIGGIEVTADNVAQVLLSDAYWEYPEPEQSDAFFALASRELFGVLMSGDTAIVGGIEKAIGEGRFLLWSATDTEQDLIVTTPWAPSGSRTNPRSECSSMMVPDPRSAITSRRVLTWWTTSAPMAPWPHRTSR</sequence>
<reference evidence="3" key="1">
    <citation type="journal article" date="2019" name="Int. J. Syst. Evol. Microbiol.">
        <title>The Global Catalogue of Microorganisms (GCM) 10K type strain sequencing project: providing services to taxonomists for standard genome sequencing and annotation.</title>
        <authorList>
            <consortium name="The Broad Institute Genomics Platform"/>
            <consortium name="The Broad Institute Genome Sequencing Center for Infectious Disease"/>
            <person name="Wu L."/>
            <person name="Ma J."/>
        </authorList>
    </citation>
    <scope>NUCLEOTIDE SEQUENCE [LARGE SCALE GENOMIC DNA]</scope>
    <source>
        <strain evidence="3">NBRC 112299</strain>
    </source>
</reference>
<evidence type="ECO:0000313" key="2">
    <source>
        <dbReference type="EMBL" id="GMA35190.1"/>
    </source>
</evidence>
<dbReference type="Proteomes" id="UP001157125">
    <property type="component" value="Unassembled WGS sequence"/>
</dbReference>
<gene>
    <name evidence="2" type="ORF">GCM10025876_13940</name>
</gene>
<comment type="caution">
    <text evidence="2">The sequence shown here is derived from an EMBL/GenBank/DDBJ whole genome shotgun (WGS) entry which is preliminary data.</text>
</comment>
<accession>A0ABQ6ICV5</accession>
<name>A0ABQ6ICV5_9MICO</name>
<dbReference type="Pfam" id="PF13196">
    <property type="entry name" value="DUF4012"/>
    <property type="match status" value="1"/>
</dbReference>
<evidence type="ECO:0000256" key="1">
    <source>
        <dbReference type="SAM" id="MobiDB-lite"/>
    </source>
</evidence>
<dbReference type="RefSeq" id="WP_284327814.1">
    <property type="nucleotide sequence ID" value="NZ_BSUN01000001.1"/>
</dbReference>
<organism evidence="2 3">
    <name type="scientific">Demequina litorisediminis</name>
    <dbReference type="NCBI Taxonomy" id="1849022"/>
    <lineage>
        <taxon>Bacteria</taxon>
        <taxon>Bacillati</taxon>
        <taxon>Actinomycetota</taxon>
        <taxon>Actinomycetes</taxon>
        <taxon>Micrococcales</taxon>
        <taxon>Demequinaceae</taxon>
        <taxon>Demequina</taxon>
    </lineage>
</organism>